<proteinExistence type="predicted"/>
<sequence>MRNRNLFFPFLIILIAGLFAGCFFDHDEETGGNTGPEFVSGYHNNIIATTFSILTDEDDLSSGVTAWGDTSEINEWYCALTFNNRTFEFYYDLGYRPESPYSYATLSQEVKNQWVEVHYNGITGYCQWEDVGPWFFEDYKYVFDTSGMTRPRAEDKVGQKIDKGYFYSLAGVRDSTISTYDCNGAGIDLSPETMDYLTGVEQNHITGLRWKFVNEADALAADPMGIYWGQNVNRRPAPPKVMLNHVSVRE</sequence>
<evidence type="ECO:0008006" key="3">
    <source>
        <dbReference type="Google" id="ProtNLM"/>
    </source>
</evidence>
<dbReference type="EMBL" id="PKTG01000096">
    <property type="protein sequence ID" value="PLX17088.1"/>
    <property type="molecule type" value="Genomic_DNA"/>
</dbReference>
<evidence type="ECO:0000313" key="1">
    <source>
        <dbReference type="EMBL" id="PLX17088.1"/>
    </source>
</evidence>
<dbReference type="Proteomes" id="UP000234857">
    <property type="component" value="Unassembled WGS sequence"/>
</dbReference>
<comment type="caution">
    <text evidence="1">The sequence shown here is derived from an EMBL/GenBank/DDBJ whole genome shotgun (WGS) entry which is preliminary data.</text>
</comment>
<dbReference type="AlphaFoldDB" id="A0A2N5ZEI7"/>
<reference evidence="1 2" key="1">
    <citation type="submission" date="2017-11" db="EMBL/GenBank/DDBJ databases">
        <title>Genome-resolved metagenomics identifies genetic mobility, metabolic interactions, and unexpected diversity in perchlorate-reducing communities.</title>
        <authorList>
            <person name="Barnum T.P."/>
            <person name="Figueroa I.A."/>
            <person name="Carlstrom C.I."/>
            <person name="Lucas L.N."/>
            <person name="Engelbrektson A.L."/>
            <person name="Coates J.D."/>
        </authorList>
    </citation>
    <scope>NUCLEOTIDE SEQUENCE [LARGE SCALE GENOMIC DNA]</scope>
    <source>
        <strain evidence="1">BM706</strain>
    </source>
</reference>
<evidence type="ECO:0000313" key="2">
    <source>
        <dbReference type="Proteomes" id="UP000234857"/>
    </source>
</evidence>
<organism evidence="1 2">
    <name type="scientific">Muiribacterium halophilum</name>
    <dbReference type="NCBI Taxonomy" id="2053465"/>
    <lineage>
        <taxon>Bacteria</taxon>
        <taxon>Candidatus Muiribacteriota</taxon>
        <taxon>Candidatus Muiribacteriia</taxon>
        <taxon>Candidatus Muiribacteriales</taxon>
        <taxon>Candidatus Muiribacteriaceae</taxon>
        <taxon>Candidatus Muiribacterium</taxon>
    </lineage>
</organism>
<protein>
    <recommendedName>
        <fullName evidence="3">Lipoprotein</fullName>
    </recommendedName>
</protein>
<dbReference type="PROSITE" id="PS51257">
    <property type="entry name" value="PROKAR_LIPOPROTEIN"/>
    <property type="match status" value="1"/>
</dbReference>
<name>A0A2N5ZEI7_MUIH1</name>
<accession>A0A2N5ZEI7</accession>
<gene>
    <name evidence="1" type="ORF">C0601_08425</name>
</gene>